<comment type="caution">
    <text evidence="2">The sequence shown here is derived from an EMBL/GenBank/DDBJ whole genome shotgun (WGS) entry which is preliminary data.</text>
</comment>
<feature type="compositionally biased region" description="Acidic residues" evidence="1">
    <location>
        <begin position="78"/>
        <end position="87"/>
    </location>
</feature>
<feature type="region of interest" description="Disordered" evidence="1">
    <location>
        <begin position="66"/>
        <end position="95"/>
    </location>
</feature>
<organism evidence="2 3">
    <name type="scientific">Ophiocordyceps sinensis</name>
    <dbReference type="NCBI Taxonomy" id="72228"/>
    <lineage>
        <taxon>Eukaryota</taxon>
        <taxon>Fungi</taxon>
        <taxon>Dikarya</taxon>
        <taxon>Ascomycota</taxon>
        <taxon>Pezizomycotina</taxon>
        <taxon>Sordariomycetes</taxon>
        <taxon>Hypocreomycetidae</taxon>
        <taxon>Hypocreales</taxon>
        <taxon>Ophiocordycipitaceae</taxon>
        <taxon>Ophiocordyceps</taxon>
    </lineage>
</organism>
<evidence type="ECO:0000313" key="2">
    <source>
        <dbReference type="EMBL" id="KAF4507636.1"/>
    </source>
</evidence>
<accession>A0A8H4LZR0</accession>
<evidence type="ECO:0000313" key="3">
    <source>
        <dbReference type="Proteomes" id="UP000557566"/>
    </source>
</evidence>
<dbReference type="Proteomes" id="UP000557566">
    <property type="component" value="Unassembled WGS sequence"/>
</dbReference>
<dbReference type="Gene3D" id="3.40.50.620">
    <property type="entry name" value="HUPs"/>
    <property type="match status" value="1"/>
</dbReference>
<reference evidence="2 3" key="1">
    <citation type="journal article" date="2020" name="Genome Biol. Evol.">
        <title>A new high-quality draft genome assembly of the Chinese cordyceps Ophiocordyceps sinensis.</title>
        <authorList>
            <person name="Shu R."/>
            <person name="Zhang J."/>
            <person name="Meng Q."/>
            <person name="Zhang H."/>
            <person name="Zhou G."/>
            <person name="Li M."/>
            <person name="Wu P."/>
            <person name="Zhao Y."/>
            <person name="Chen C."/>
            <person name="Qin Q."/>
        </authorList>
    </citation>
    <scope>NUCLEOTIDE SEQUENCE [LARGE SCALE GENOMIC DNA]</scope>
    <source>
        <strain evidence="2 3">IOZ07</strain>
    </source>
</reference>
<sequence length="474" mass="49654">MATDSLPPSLLLLPAPPRPATHRLIDAAYRAPLTAVLTRLSREHARQSGPGPTPVLVVAVGGSSILATGSSSEKPEPEPETETETETETSARARCKSSSVRWKPAQSLLASLYAIIASICAERDIAAHLGSHEPGTVDARVVLVHRNAHATPSAPSVQPGSSCRYGAHHAASNSTAVLDLATFAARVRPWKVVFHPSSDAGRELLAAYLAHAEGGQQLPQSQICEVDSGTTFSSPRLPDVGGVAAQETRGLQHEQGQGRDSVGGYSTVCLGGTFDHLHPGHKLLLEAAVLLLAVPDGGAEPCTLIIGISGDELLTKKEYASELQPWEARAGSVIAFLSTALGSGPTTTAARVTRVPAASHGGPSAAPEIRARLRDRAVLVRCVDIGDPFGPTVTEERIGAIVVSGETRGGAEAINEKRAARGWAPLDVYEIDVLDDATGDGQARLTEKISSTEIRRRKALGPRCQDGERGQGAR</sequence>
<evidence type="ECO:0008006" key="4">
    <source>
        <dbReference type="Google" id="ProtNLM"/>
    </source>
</evidence>
<protein>
    <recommendedName>
        <fullName evidence="4">Pantetheine-phosphate adenylyltransferase family protein</fullName>
    </recommendedName>
</protein>
<proteinExistence type="predicted"/>
<dbReference type="PANTHER" id="PTHR10695:SF46">
    <property type="entry name" value="BIFUNCTIONAL COENZYME A SYNTHASE-RELATED"/>
    <property type="match status" value="1"/>
</dbReference>
<dbReference type="InterPro" id="IPR014729">
    <property type="entry name" value="Rossmann-like_a/b/a_fold"/>
</dbReference>
<dbReference type="OrthoDB" id="330671at2759"/>
<dbReference type="GO" id="GO:0015937">
    <property type="term" value="P:coenzyme A biosynthetic process"/>
    <property type="evidence" value="ECO:0007669"/>
    <property type="project" value="TreeGrafter"/>
</dbReference>
<dbReference type="EMBL" id="JAAVMX010000005">
    <property type="protein sequence ID" value="KAF4507636.1"/>
    <property type="molecule type" value="Genomic_DNA"/>
</dbReference>
<keyword evidence="3" id="KW-1185">Reference proteome</keyword>
<gene>
    <name evidence="2" type="ORF">G6O67_004113</name>
</gene>
<dbReference type="SUPFAM" id="SSF52374">
    <property type="entry name" value="Nucleotidylyl transferase"/>
    <property type="match status" value="1"/>
</dbReference>
<dbReference type="PANTHER" id="PTHR10695">
    <property type="entry name" value="DEPHOSPHO-COA KINASE-RELATED"/>
    <property type="match status" value="1"/>
</dbReference>
<dbReference type="GO" id="GO:0004140">
    <property type="term" value="F:dephospho-CoA kinase activity"/>
    <property type="evidence" value="ECO:0007669"/>
    <property type="project" value="TreeGrafter"/>
</dbReference>
<dbReference type="AlphaFoldDB" id="A0A8H4LZR0"/>
<evidence type="ECO:0000256" key="1">
    <source>
        <dbReference type="SAM" id="MobiDB-lite"/>
    </source>
</evidence>
<name>A0A8H4LZR0_9HYPO</name>